<evidence type="ECO:0000256" key="1">
    <source>
        <dbReference type="ARBA" id="ARBA00004123"/>
    </source>
</evidence>
<keyword evidence="4" id="KW-0539">Nucleus</keyword>
<dbReference type="GO" id="GO:0003950">
    <property type="term" value="F:NAD+ poly-ADP-ribosyltransferase activity"/>
    <property type="evidence" value="ECO:0007669"/>
    <property type="project" value="InterPro"/>
</dbReference>
<comment type="subcellular location">
    <subcellularLocation>
        <location evidence="1">Nucleus</location>
    </subcellularLocation>
</comment>
<dbReference type="InterPro" id="IPR044964">
    <property type="entry name" value="RCD1/SRO1-5"/>
</dbReference>
<dbReference type="Gene3D" id="3.90.228.10">
    <property type="match status" value="1"/>
</dbReference>
<feature type="domain" description="RST" evidence="6">
    <location>
        <begin position="257"/>
        <end position="298"/>
    </location>
</feature>
<dbReference type="AlphaFoldDB" id="A0A8J4QFW7"/>
<organism evidence="7 8">
    <name type="scientific">Castanea mollissima</name>
    <name type="common">Chinese chestnut</name>
    <dbReference type="NCBI Taxonomy" id="60419"/>
    <lineage>
        <taxon>Eukaryota</taxon>
        <taxon>Viridiplantae</taxon>
        <taxon>Streptophyta</taxon>
        <taxon>Embryophyta</taxon>
        <taxon>Tracheophyta</taxon>
        <taxon>Spermatophyta</taxon>
        <taxon>Magnoliopsida</taxon>
        <taxon>eudicotyledons</taxon>
        <taxon>Gunneridae</taxon>
        <taxon>Pentapetalae</taxon>
        <taxon>rosids</taxon>
        <taxon>fabids</taxon>
        <taxon>Fagales</taxon>
        <taxon>Fagaceae</taxon>
        <taxon>Castanea</taxon>
    </lineage>
</organism>
<keyword evidence="2" id="KW-0217">Developmental protein</keyword>
<protein>
    <recommendedName>
        <fullName evidence="9">Poly [ADP-ribose] polymerase</fullName>
    </recommendedName>
</protein>
<dbReference type="SUPFAM" id="SSF56399">
    <property type="entry name" value="ADP-ribosylation"/>
    <property type="match status" value="1"/>
</dbReference>
<evidence type="ECO:0000256" key="3">
    <source>
        <dbReference type="ARBA" id="ARBA00023016"/>
    </source>
</evidence>
<dbReference type="PANTHER" id="PTHR32263">
    <property type="entry name" value="INACTIVE POLY [ADP-RIBOSE] POLYMERASE SRO4-RELATED"/>
    <property type="match status" value="1"/>
</dbReference>
<evidence type="ECO:0000259" key="5">
    <source>
        <dbReference type="PROSITE" id="PS51059"/>
    </source>
</evidence>
<gene>
    <name evidence="7" type="ORF">CMV_028625</name>
</gene>
<proteinExistence type="predicted"/>
<evidence type="ECO:0000313" key="7">
    <source>
        <dbReference type="EMBL" id="KAF3944959.1"/>
    </source>
</evidence>
<dbReference type="GO" id="GO:0005634">
    <property type="term" value="C:nucleus"/>
    <property type="evidence" value="ECO:0007669"/>
    <property type="project" value="UniProtKB-SubCell"/>
</dbReference>
<dbReference type="InterPro" id="IPR012317">
    <property type="entry name" value="Poly(ADP-ribose)pol_cat_dom"/>
</dbReference>
<feature type="domain" description="PARP catalytic" evidence="5">
    <location>
        <begin position="35"/>
        <end position="256"/>
    </location>
</feature>
<sequence>MCQEMAQIEVEGQISLTIDDDEISDSGSVSDETSPPCDPFWGFKRDGLVEVSEGSPEHHVLRGSFLMGMAPVAKQTNVVAIHKNSSSSLTRRARFDSFRLFTEAVAEKCGGNAQERYAWFGGTREELVEIVKHGFSHCGKPVHGQSYGVGVHLASAKYPMEDALSSEVDEYGLKHILLCRVILGDMEVVSPGSNQFHPSSQKFDSGVDNLADPRRYIVWSAYMNSHIFPTYMISFKAPSLKDFQGLLQANIPRSNVLKPTTPWMSFPALITILSRFLDASKMALINKCYKDFRERKLNVTDKAFDADIMKQNTNSCSTESTDAKGTRSMFAANIWDDLSMMATTYCSIVYRLSL</sequence>
<evidence type="ECO:0000256" key="4">
    <source>
        <dbReference type="ARBA" id="ARBA00023242"/>
    </source>
</evidence>
<reference evidence="7" key="1">
    <citation type="submission" date="2020-03" db="EMBL/GenBank/DDBJ databases">
        <title>Castanea mollissima Vanexum genome sequencing.</title>
        <authorList>
            <person name="Staton M."/>
        </authorList>
    </citation>
    <scope>NUCLEOTIDE SEQUENCE</scope>
    <source>
        <tissue evidence="7">Leaf</tissue>
    </source>
</reference>
<dbReference type="EMBL" id="JRKL02012518">
    <property type="protein sequence ID" value="KAF3944959.1"/>
    <property type="molecule type" value="Genomic_DNA"/>
</dbReference>
<dbReference type="Pfam" id="PF00644">
    <property type="entry name" value="PARP"/>
    <property type="match status" value="1"/>
</dbReference>
<dbReference type="PROSITE" id="PS51879">
    <property type="entry name" value="RST"/>
    <property type="match status" value="1"/>
</dbReference>
<keyword evidence="3" id="KW-0346">Stress response</keyword>
<evidence type="ECO:0000313" key="8">
    <source>
        <dbReference type="Proteomes" id="UP000737018"/>
    </source>
</evidence>
<keyword evidence="8" id="KW-1185">Reference proteome</keyword>
<dbReference type="OrthoDB" id="6133115at2759"/>
<dbReference type="Proteomes" id="UP000737018">
    <property type="component" value="Unassembled WGS sequence"/>
</dbReference>
<dbReference type="PROSITE" id="PS51059">
    <property type="entry name" value="PARP_CATALYTIC"/>
    <property type="match status" value="1"/>
</dbReference>
<dbReference type="PANTHER" id="PTHR32263:SF14">
    <property type="entry name" value="INACTIVE POLY [ADP-RIBOSE] POLYMERASE SRO2-RELATED"/>
    <property type="match status" value="1"/>
</dbReference>
<evidence type="ECO:0000256" key="2">
    <source>
        <dbReference type="ARBA" id="ARBA00022473"/>
    </source>
</evidence>
<accession>A0A8J4QFW7</accession>
<dbReference type="InterPro" id="IPR022003">
    <property type="entry name" value="RST"/>
</dbReference>
<name>A0A8J4QFW7_9ROSI</name>
<evidence type="ECO:0008006" key="9">
    <source>
        <dbReference type="Google" id="ProtNLM"/>
    </source>
</evidence>
<comment type="caution">
    <text evidence="7">The sequence shown here is derived from an EMBL/GenBank/DDBJ whole genome shotgun (WGS) entry which is preliminary data.</text>
</comment>
<evidence type="ECO:0000259" key="6">
    <source>
        <dbReference type="PROSITE" id="PS51879"/>
    </source>
</evidence>
<dbReference type="Pfam" id="PF12174">
    <property type="entry name" value="RST"/>
    <property type="match status" value="1"/>
</dbReference>